<comment type="pathway">
    <text evidence="1 8">Purine metabolism; guanine degradation; xanthine from guanine: step 1/1.</text>
</comment>
<evidence type="ECO:0000256" key="6">
    <source>
        <dbReference type="ARBA" id="ARBA00051148"/>
    </source>
</evidence>
<keyword evidence="3 8" id="KW-0479">Metal-binding</keyword>
<dbReference type="GO" id="GO:0005829">
    <property type="term" value="C:cytosol"/>
    <property type="evidence" value="ECO:0007669"/>
    <property type="project" value="TreeGrafter"/>
</dbReference>
<dbReference type="AlphaFoldDB" id="A0A9N9H1S1"/>
<evidence type="ECO:0000256" key="7">
    <source>
        <dbReference type="ARBA" id="ARBA00056079"/>
    </source>
</evidence>
<evidence type="ECO:0000256" key="5">
    <source>
        <dbReference type="ARBA" id="ARBA00022833"/>
    </source>
</evidence>
<dbReference type="GO" id="GO:0006147">
    <property type="term" value="P:guanine catabolic process"/>
    <property type="evidence" value="ECO:0007669"/>
    <property type="project" value="UniProtKB-UniRule"/>
</dbReference>
<dbReference type="Pfam" id="PF01979">
    <property type="entry name" value="Amidohydro_1"/>
    <property type="match status" value="1"/>
</dbReference>
<proteinExistence type="inferred from homology"/>
<comment type="cofactor">
    <cofactor evidence="8">
        <name>Zn(2+)</name>
        <dbReference type="ChEBI" id="CHEBI:29105"/>
    </cofactor>
    <text evidence="8">Binds 1 zinc ion per subunit.</text>
</comment>
<dbReference type="OrthoDB" id="194468at2759"/>
<name>A0A9N9H1S1_9GLOM</name>
<feature type="domain" description="Amidohydrolase-related" evidence="9">
    <location>
        <begin position="73"/>
        <end position="453"/>
    </location>
</feature>
<keyword evidence="5 8" id="KW-0862">Zinc</keyword>
<dbReference type="PANTHER" id="PTHR11271">
    <property type="entry name" value="GUANINE DEAMINASE"/>
    <property type="match status" value="1"/>
</dbReference>
<dbReference type="GO" id="GO:0008270">
    <property type="term" value="F:zinc ion binding"/>
    <property type="evidence" value="ECO:0007669"/>
    <property type="project" value="UniProtKB-UniRule"/>
</dbReference>
<dbReference type="GO" id="GO:0008892">
    <property type="term" value="F:guanine deaminase activity"/>
    <property type="evidence" value="ECO:0007669"/>
    <property type="project" value="UniProtKB-UniRule"/>
</dbReference>
<comment type="caution">
    <text evidence="10">The sequence shown here is derived from an EMBL/GenBank/DDBJ whole genome shotgun (WGS) entry which is preliminary data.</text>
</comment>
<dbReference type="InterPro" id="IPR014311">
    <property type="entry name" value="Guanine_deaminase"/>
</dbReference>
<dbReference type="PANTHER" id="PTHR11271:SF6">
    <property type="entry name" value="GUANINE DEAMINASE"/>
    <property type="match status" value="1"/>
</dbReference>
<comment type="function">
    <text evidence="7 8">Catalyzes the hydrolytic deamination of guanine, producing xanthine and ammonia.</text>
</comment>
<sequence>MTTIISKIFYGTLIHSLSLTELEFIHNALLGVDNRGKIAFLERNVSNEQTLRDIIKKWEATEDKVVRLTNQQFLLPGFVDTHMHASQYPNAGIGMDLPLIDWLNKYTFPLEQSFSSVKFAEKIYPTVVSHLLRCGTTTAVYYATIHLESTKFLAKVVQQKGQRGFIGKVNMDCNSPETYVETIESSVKDTVQFVDYVLNLKNDPPDVSSLVTPIITPRFAICCSSELLNALGEVAKKYEIPIQSHLSENTTEIAIVNQLFPQHEDYTTVYDHHNLLNHRTIMAHGIHLSSQELKLIKKRNAGISHCPNSNFTLCSGVCNVRQLLDEGIKVGLGTDVSGGFSKSILDSIRNASIASRVVYLSSNTSDKVYPHLTLPELTYLATMGGAQLVNLENVIGNFIVGKEFDALLIDPEVEGSPMQMFDEIDTIDRIFEKFMFLGDERNIKAVFVRGRKVSGI</sequence>
<dbReference type="Gene3D" id="3.20.20.140">
    <property type="entry name" value="Metal-dependent hydrolases"/>
    <property type="match status" value="1"/>
</dbReference>
<dbReference type="NCBIfam" id="TIGR02967">
    <property type="entry name" value="guan_deamin"/>
    <property type="match status" value="1"/>
</dbReference>
<dbReference type="InterPro" id="IPR032466">
    <property type="entry name" value="Metal_Hydrolase"/>
</dbReference>
<organism evidence="10 11">
    <name type="scientific">Cetraspora pellucida</name>
    <dbReference type="NCBI Taxonomy" id="1433469"/>
    <lineage>
        <taxon>Eukaryota</taxon>
        <taxon>Fungi</taxon>
        <taxon>Fungi incertae sedis</taxon>
        <taxon>Mucoromycota</taxon>
        <taxon>Glomeromycotina</taxon>
        <taxon>Glomeromycetes</taxon>
        <taxon>Diversisporales</taxon>
        <taxon>Gigasporaceae</taxon>
        <taxon>Cetraspora</taxon>
    </lineage>
</organism>
<evidence type="ECO:0000313" key="11">
    <source>
        <dbReference type="Proteomes" id="UP000789759"/>
    </source>
</evidence>
<evidence type="ECO:0000256" key="2">
    <source>
        <dbReference type="ARBA" id="ARBA00006745"/>
    </source>
</evidence>
<dbReference type="Gene3D" id="2.30.40.10">
    <property type="entry name" value="Urease, subunit C, domain 1"/>
    <property type="match status" value="1"/>
</dbReference>
<evidence type="ECO:0000256" key="4">
    <source>
        <dbReference type="ARBA" id="ARBA00022801"/>
    </source>
</evidence>
<dbReference type="InterPro" id="IPR006680">
    <property type="entry name" value="Amidohydro-rel"/>
</dbReference>
<comment type="similarity">
    <text evidence="2 8">Belongs to the metallo-dependent hydrolases superfamily. ATZ/TRZ family.</text>
</comment>
<protein>
    <recommendedName>
        <fullName evidence="8">Guanine deaminase</fullName>
        <shortName evidence="8">Guanase</shortName>
        <ecNumber evidence="8">3.5.4.3</ecNumber>
    </recommendedName>
    <alternativeName>
        <fullName evidence="8">Guanine aminohydrolase</fullName>
    </alternativeName>
</protein>
<dbReference type="FunFam" id="3.20.20.140:FF:000022">
    <property type="entry name" value="Guanine deaminase"/>
    <property type="match status" value="1"/>
</dbReference>
<accession>A0A9N9H1S1</accession>
<dbReference type="EMBL" id="CAJVQA010007104">
    <property type="protein sequence ID" value="CAG8651547.1"/>
    <property type="molecule type" value="Genomic_DNA"/>
</dbReference>
<dbReference type="Proteomes" id="UP000789759">
    <property type="component" value="Unassembled WGS sequence"/>
</dbReference>
<evidence type="ECO:0000256" key="1">
    <source>
        <dbReference type="ARBA" id="ARBA00004984"/>
    </source>
</evidence>
<keyword evidence="11" id="KW-1185">Reference proteome</keyword>
<keyword evidence="4 8" id="KW-0378">Hydrolase</keyword>
<dbReference type="InterPro" id="IPR051607">
    <property type="entry name" value="Metallo-dep_hydrolases"/>
</dbReference>
<reference evidence="10" key="1">
    <citation type="submission" date="2021-06" db="EMBL/GenBank/DDBJ databases">
        <authorList>
            <person name="Kallberg Y."/>
            <person name="Tangrot J."/>
            <person name="Rosling A."/>
        </authorList>
    </citation>
    <scope>NUCLEOTIDE SEQUENCE</scope>
    <source>
        <strain evidence="10">FL966</strain>
    </source>
</reference>
<gene>
    <name evidence="10" type="ORF">CPELLU_LOCUS9359</name>
</gene>
<dbReference type="EC" id="3.5.4.3" evidence="8"/>
<evidence type="ECO:0000256" key="3">
    <source>
        <dbReference type="ARBA" id="ARBA00022723"/>
    </source>
</evidence>
<evidence type="ECO:0000259" key="9">
    <source>
        <dbReference type="Pfam" id="PF01979"/>
    </source>
</evidence>
<comment type="catalytic activity">
    <reaction evidence="6 8">
        <text>guanine + H2O + H(+) = xanthine + NH4(+)</text>
        <dbReference type="Rhea" id="RHEA:14665"/>
        <dbReference type="ChEBI" id="CHEBI:15377"/>
        <dbReference type="ChEBI" id="CHEBI:15378"/>
        <dbReference type="ChEBI" id="CHEBI:16235"/>
        <dbReference type="ChEBI" id="CHEBI:17712"/>
        <dbReference type="ChEBI" id="CHEBI:28938"/>
        <dbReference type="EC" id="3.5.4.3"/>
    </reaction>
</comment>
<dbReference type="InterPro" id="IPR011059">
    <property type="entry name" value="Metal-dep_hydrolase_composite"/>
</dbReference>
<evidence type="ECO:0000256" key="8">
    <source>
        <dbReference type="RuleBase" id="RU366009"/>
    </source>
</evidence>
<dbReference type="SUPFAM" id="SSF51556">
    <property type="entry name" value="Metallo-dependent hydrolases"/>
    <property type="match status" value="1"/>
</dbReference>
<evidence type="ECO:0000313" key="10">
    <source>
        <dbReference type="EMBL" id="CAG8651547.1"/>
    </source>
</evidence>